<dbReference type="InterPro" id="IPR012318">
    <property type="entry name" value="HTH_CRP"/>
</dbReference>
<keyword evidence="1" id="KW-0805">Transcription regulation</keyword>
<dbReference type="InterPro" id="IPR036388">
    <property type="entry name" value="WH-like_DNA-bd_sf"/>
</dbReference>
<dbReference type="Gene3D" id="1.10.10.10">
    <property type="entry name" value="Winged helix-like DNA-binding domain superfamily/Winged helix DNA-binding domain"/>
    <property type="match status" value="1"/>
</dbReference>
<dbReference type="GO" id="GO:0006355">
    <property type="term" value="P:regulation of DNA-templated transcription"/>
    <property type="evidence" value="ECO:0007669"/>
    <property type="project" value="InterPro"/>
</dbReference>
<dbReference type="InterPro" id="IPR018490">
    <property type="entry name" value="cNMP-bd_dom_sf"/>
</dbReference>
<dbReference type="CDD" id="cd00038">
    <property type="entry name" value="CAP_ED"/>
    <property type="match status" value="1"/>
</dbReference>
<gene>
    <name evidence="5" type="ORF">GJ654_20230</name>
</gene>
<dbReference type="OrthoDB" id="7772718at2"/>
<dbReference type="GO" id="GO:0003677">
    <property type="term" value="F:DNA binding"/>
    <property type="evidence" value="ECO:0007669"/>
    <property type="project" value="UniProtKB-KW"/>
</dbReference>
<evidence type="ECO:0000256" key="1">
    <source>
        <dbReference type="ARBA" id="ARBA00023015"/>
    </source>
</evidence>
<keyword evidence="2" id="KW-0238">DNA-binding</keyword>
<accession>A0A6N8DSN0</accession>
<dbReference type="PROSITE" id="PS50042">
    <property type="entry name" value="CNMP_BINDING_3"/>
    <property type="match status" value="1"/>
</dbReference>
<dbReference type="SUPFAM" id="SSF46785">
    <property type="entry name" value="Winged helix' DNA-binding domain"/>
    <property type="match status" value="1"/>
</dbReference>
<dbReference type="Pfam" id="PF13545">
    <property type="entry name" value="HTH_Crp_2"/>
    <property type="match status" value="1"/>
</dbReference>
<name>A0A6N8DSN0_RHOAC</name>
<dbReference type="InterPro" id="IPR036390">
    <property type="entry name" value="WH_DNA-bd_sf"/>
</dbReference>
<organism evidence="5 6">
    <name type="scientific">Rhodoblastus acidophilus</name>
    <name type="common">Rhodopseudomonas acidophila</name>
    <dbReference type="NCBI Taxonomy" id="1074"/>
    <lineage>
        <taxon>Bacteria</taxon>
        <taxon>Pseudomonadati</taxon>
        <taxon>Pseudomonadota</taxon>
        <taxon>Alphaproteobacteria</taxon>
        <taxon>Hyphomicrobiales</taxon>
        <taxon>Rhodoblastaceae</taxon>
        <taxon>Rhodoblastus</taxon>
    </lineage>
</organism>
<comment type="caution">
    <text evidence="5">The sequence shown here is derived from an EMBL/GenBank/DDBJ whole genome shotgun (WGS) entry which is preliminary data.</text>
</comment>
<dbReference type="SUPFAM" id="SSF51206">
    <property type="entry name" value="cAMP-binding domain-like"/>
    <property type="match status" value="1"/>
</dbReference>
<evidence type="ECO:0000256" key="3">
    <source>
        <dbReference type="ARBA" id="ARBA00023163"/>
    </source>
</evidence>
<dbReference type="Proteomes" id="UP000439113">
    <property type="component" value="Unassembled WGS sequence"/>
</dbReference>
<reference evidence="5 6" key="1">
    <citation type="submission" date="2019-11" db="EMBL/GenBank/DDBJ databases">
        <title>Whole-genome sequence of a Rhodoblastus acidophilus DSM 142.</title>
        <authorList>
            <person name="Kyndt J.A."/>
            <person name="Meyer T.E."/>
        </authorList>
    </citation>
    <scope>NUCLEOTIDE SEQUENCE [LARGE SCALE GENOMIC DNA]</scope>
    <source>
        <strain evidence="5 6">DSM 142</strain>
    </source>
</reference>
<keyword evidence="3" id="KW-0804">Transcription</keyword>
<protein>
    <submittedName>
        <fullName evidence="5">Cyclic nucleotide-binding domain-containing protein</fullName>
    </submittedName>
</protein>
<evidence type="ECO:0000313" key="6">
    <source>
        <dbReference type="Proteomes" id="UP000439113"/>
    </source>
</evidence>
<evidence type="ECO:0000259" key="4">
    <source>
        <dbReference type="PROSITE" id="PS50042"/>
    </source>
</evidence>
<dbReference type="InterPro" id="IPR014710">
    <property type="entry name" value="RmlC-like_jellyroll"/>
</dbReference>
<evidence type="ECO:0000313" key="5">
    <source>
        <dbReference type="EMBL" id="MTV33308.1"/>
    </source>
</evidence>
<dbReference type="AlphaFoldDB" id="A0A6N8DSN0"/>
<dbReference type="Gene3D" id="2.60.120.10">
    <property type="entry name" value="Jelly Rolls"/>
    <property type="match status" value="1"/>
</dbReference>
<dbReference type="EMBL" id="WNKS01000034">
    <property type="protein sequence ID" value="MTV33308.1"/>
    <property type="molecule type" value="Genomic_DNA"/>
</dbReference>
<sequence>MRHCPSTDFWEKMALVETAKKVVIDKGWLSITPPSFQRAVLDRCLLLTFKPGDPVYRLGDPPGGMFGLVSGGLGVAVGQDEFSPYIGHFALPGAWFGEAAAITRQPRRIGLTATRDTQMLHLPLPKIDEIVTDDPMAWRWLALVTVGHLDTAISACDDLMLRDHVKRCVALLLRLGGCRRMTPPGAATVDIDIRQDEIATLANVARTTAGKVLGALEAKGHIAQSYRRVRLLAPDALRAMLRD</sequence>
<evidence type="ECO:0000256" key="2">
    <source>
        <dbReference type="ARBA" id="ARBA00023125"/>
    </source>
</evidence>
<dbReference type="Pfam" id="PF00027">
    <property type="entry name" value="cNMP_binding"/>
    <property type="match status" value="1"/>
</dbReference>
<proteinExistence type="predicted"/>
<feature type="domain" description="Cyclic nucleotide-binding" evidence="4">
    <location>
        <begin position="28"/>
        <end position="131"/>
    </location>
</feature>
<dbReference type="InterPro" id="IPR000595">
    <property type="entry name" value="cNMP-bd_dom"/>
</dbReference>